<evidence type="ECO:0000256" key="1">
    <source>
        <dbReference type="ARBA" id="ARBA00022553"/>
    </source>
</evidence>
<evidence type="ECO:0000313" key="4">
    <source>
        <dbReference type="Proteomes" id="UP001190640"/>
    </source>
</evidence>
<dbReference type="PANTHER" id="PTHR14522:SF0">
    <property type="entry name" value="PROTEIN PRR14L"/>
    <property type="match status" value="1"/>
</dbReference>
<sequence>MSAVVQELYAELPVVLSAELTALSDPKIVLDAQPEASAFVLSCGSDLPSEHQRNYGLKICSQNSDERLDCAGKVSCLGPMELISEEPTEAGDVAEDVEAQNKRLLKKDCLCKNLREGAKAAIDRRDADEEDLVQYSLTPLDNCCSKWEEPQLNQERKEFFRRPSCAEIAGLLQNIEENPVNILVTTESLPNLMKEAQGMKADGTRLFRESNTRVGTGVPPESSECSNVDTIMAEVEVSETSIIFSHEPVNVMDNASSEEHPQREDKQQERTACIVLPATTEACVLSGSEDGGEASSSQHKDANAAHNNNLLSQQNKKNLHDNVSVPVSESSVAIDDQLSYMSSEASTPHFKSCLEFGNVLWEDNINIFDVTCEVQGECPLGKEDSLKSNTSYETLELLEEWAPNIKMNKTASPVRSSEEPSSDDEQEVGICLDHSYSSLFKEGSEHQTSEEHLEGDIRPVLSEIDSTQKQMDQLRAFPNAGCMATEVEKNRPFLVEASNVCRQETLGGLQNSSIVSVNSVLTCHDSLDDDTILCQESLPNIEPNSDDSATHLHASNATCTVGTNLVIDEENHEIIQHSDEHSFTQQANVTLSSSEFLDSLLGGGFTGLSAKLKSEHAHCLLHHRRKSSSANQKCDSSVLTSVPSMSSDTEKRVTDRAIKTNTEEGDRPEMSHASVHIGTVGPSKECDVKRCDSPNQCCWGHLDRKDGSLDSACCVGVSFKVEAESQRTDDGKDDYGGVNAEEILDVDKSIYPLDTYLKQELIKASLEVNDRMEMLGNVKVYENCLRNNMNEKSTDGKGLEKTVHPLKFESFKKGPIPEELEKYQAHPSSSSSSSNLKTDLNSDRPASTKLQDHPVLFKHPSQHQTKVQTLVCQDYHLNSLDQKNVNPQEVRVLACQKHVLDISKKQVEHNTVQPVNHSLEETQKSFVCTQDESLCPKRDQDINPQNHLVLLIKNGDQETFQPSMRGNSSSYKKISKLISNPLKGRLIELSNTGMLLERFGRTSELLKSNRFIQKRGCQRAAQFCSVLRSVRRRSLEMRTKKSFLKFSSKPTLLSNHSFFLLKSLTLRTAGGQRSTEGVCSKLFKDSLIRISLGLWPTQNLEACLPEKDEPSTSLSVNVLDFSPAAAVLLEIKADDHIHLVFSEDGKASCSVKEDGHVGSPPGSTVHIKPGVGVVGKVLSIASSGPDPSKKQSSVNYRSLIIEKMKIPVHSLSKDSSGALLDLLVVRKEEITIPFESKIYVRPPFFHPPDYISELSLNEGHTHAKDPSKLAVVKQFALQPKDVFPSVTPGTFCNTVPFASLSISMFEALAKCFSSKERNLQSTEKQTRDQRKTLDYLANIGNEGPVNKRTFEMGDSTIFMKKTMQEGVEESLAEYTAFSDAASQQLQAKDKGEAENLFRQRSVRTGCLLASSSNEVVAFSAGKSEDPTWTLVMGSIIEDGENKHHCSTLRNSKRPKKSKDLIGLEYMEAKDSEARSPSLCFRNHSQQSTSIAIPVPVFCRLPQAFGIRRTFKSAHEIRRSLVLRRRSGNICKNDYMQGHFKVRRKSNQIKSSAFLKNLLKIVPKYKYKLISSIYLAMKPAVIEDKTAMIQGQPPKQRANRSSLVGSSGFSEPTKDPTVLKRLSALASNLLDPLTNLQNFNIPMSFTNLFPLAEKNSQLGRKKLLEVFSWVNMKLNSQWIKGSYYSTKMFSSQSLALYPTESTNVCVLEPRNNTPLAFSTPTFPLSFHIQMSSSPMTSIQEFTSFHSFTNRVALGELEALQPAKWTFSFLLSQSNLGESPVHEDACVPTESRIASASFHAAKDSRRYTIAKRSSGCSMLGLQTVLALSSFGCYRLWTRKRNLTSQIPAIQRLTVLQFTQGLKGLECSTSVSADLFSSLPYLLGRVLSIWSQHGPSTCPSEFTPLHSNRCKWQPVTTATTSLGLGNSSATLPHVPDQVVEAPRIVYNELRLEPYFSASLPTSCLIPERERSPLGLLPPEFQVYPLDDVSVPVLPATGAQLEKEKIEKRPKKVSQIRIRKTIPKPDPNLTPMGLPRPKRLKKTEFSLEEIYTNKNYRSPPATRCLETIFEEPKEKNGSLISVSQQKRKRILEFQDFTIPRKRKARGRIKVMGSFTRAQKAALEGRELDALLIQKLTDLETFFAMEEEREQGHASGS</sequence>
<protein>
    <submittedName>
        <fullName evidence="5">Protein PRR14L isoform X1</fullName>
    </submittedName>
</protein>
<dbReference type="KEGG" id="emc:129340879"/>
<dbReference type="Pfam" id="PF15386">
    <property type="entry name" value="Tantalus"/>
    <property type="match status" value="1"/>
</dbReference>
<feature type="region of interest" description="Disordered" evidence="2">
    <location>
        <begin position="632"/>
        <end position="654"/>
    </location>
</feature>
<reference evidence="5" key="1">
    <citation type="submission" date="2025-08" db="UniProtKB">
        <authorList>
            <consortium name="RefSeq"/>
        </authorList>
    </citation>
    <scope>IDENTIFICATION</scope>
    <source>
        <tissue evidence="5">Blood</tissue>
    </source>
</reference>
<feature type="compositionally biased region" description="Polar residues" evidence="2">
    <location>
        <begin position="1598"/>
        <end position="1609"/>
    </location>
</feature>
<keyword evidence="1" id="KW-0597">Phosphoprotein</keyword>
<evidence type="ECO:0000259" key="3">
    <source>
        <dbReference type="Pfam" id="PF15386"/>
    </source>
</evidence>
<name>A0AA97KA35_EUBMA</name>
<keyword evidence="4" id="KW-1185">Reference proteome</keyword>
<dbReference type="InterPro" id="IPR028149">
    <property type="entry name" value="Tantalus-like"/>
</dbReference>
<dbReference type="InterPro" id="IPR026320">
    <property type="entry name" value="PRR14"/>
</dbReference>
<accession>A0AA97KA35</accession>
<dbReference type="PANTHER" id="PTHR14522">
    <property type="entry name" value="EMO2-RELATED"/>
    <property type="match status" value="1"/>
</dbReference>
<feature type="region of interest" description="Disordered" evidence="2">
    <location>
        <begin position="822"/>
        <end position="848"/>
    </location>
</feature>
<feature type="compositionally biased region" description="Low complexity" evidence="2">
    <location>
        <begin position="636"/>
        <end position="647"/>
    </location>
</feature>
<feature type="region of interest" description="Disordered" evidence="2">
    <location>
        <begin position="1590"/>
        <end position="1611"/>
    </location>
</feature>
<organism evidence="4 5">
    <name type="scientific">Eublepharis macularius</name>
    <name type="common">Leopard gecko</name>
    <name type="synonym">Cyrtodactylus macularius</name>
    <dbReference type="NCBI Taxonomy" id="481883"/>
    <lineage>
        <taxon>Eukaryota</taxon>
        <taxon>Metazoa</taxon>
        <taxon>Chordata</taxon>
        <taxon>Craniata</taxon>
        <taxon>Vertebrata</taxon>
        <taxon>Euteleostomi</taxon>
        <taxon>Lepidosauria</taxon>
        <taxon>Squamata</taxon>
        <taxon>Bifurcata</taxon>
        <taxon>Gekkota</taxon>
        <taxon>Eublepharidae</taxon>
        <taxon>Eublepharinae</taxon>
        <taxon>Eublepharis</taxon>
    </lineage>
</organism>
<dbReference type="GeneID" id="129340879"/>
<feature type="compositionally biased region" description="Polar residues" evidence="2">
    <location>
        <begin position="835"/>
        <end position="848"/>
    </location>
</feature>
<feature type="domain" description="Tantalus-like" evidence="3">
    <location>
        <begin position="2025"/>
        <end position="2082"/>
    </location>
</feature>
<evidence type="ECO:0000313" key="5">
    <source>
        <dbReference type="RefSeq" id="XP_054851714.1"/>
    </source>
</evidence>
<dbReference type="CTD" id="253143"/>
<dbReference type="Proteomes" id="UP001190640">
    <property type="component" value="Chromosome 13"/>
</dbReference>
<evidence type="ECO:0000256" key="2">
    <source>
        <dbReference type="SAM" id="MobiDB-lite"/>
    </source>
</evidence>
<gene>
    <name evidence="5" type="primary">PRR14L</name>
</gene>
<proteinExistence type="predicted"/>
<dbReference type="RefSeq" id="XP_054851714.1">
    <property type="nucleotide sequence ID" value="XM_054995739.1"/>
</dbReference>